<organism evidence="1 2">
    <name type="scientific">Filimonas zeae</name>
    <dbReference type="NCBI Taxonomy" id="1737353"/>
    <lineage>
        <taxon>Bacteria</taxon>
        <taxon>Pseudomonadati</taxon>
        <taxon>Bacteroidota</taxon>
        <taxon>Chitinophagia</taxon>
        <taxon>Chitinophagales</taxon>
        <taxon>Chitinophagaceae</taxon>
        <taxon>Filimonas</taxon>
    </lineage>
</organism>
<sequence length="160" mass="18639">MRTAAIQELKTELKNVPAKELIELCLRLAKFKQENKELLTFLLFEADDIDGYIQSVKADIDEEFAAITTTSQYILKKNLRRVTRVVGKHMRYAASKQVEAELALYFCSKMKEARILPKANTVIRNMYLQQYNKAEKAISGMHEDLQYDYTQQLQQLRLTI</sequence>
<evidence type="ECO:0000313" key="1">
    <source>
        <dbReference type="EMBL" id="GGH73436.1"/>
    </source>
</evidence>
<evidence type="ECO:0000313" key="2">
    <source>
        <dbReference type="Proteomes" id="UP000627292"/>
    </source>
</evidence>
<reference evidence="1" key="2">
    <citation type="submission" date="2020-09" db="EMBL/GenBank/DDBJ databases">
        <authorList>
            <person name="Sun Q."/>
            <person name="Zhou Y."/>
        </authorList>
    </citation>
    <scope>NUCLEOTIDE SEQUENCE</scope>
    <source>
        <strain evidence="1">CGMCC 1.15290</strain>
    </source>
</reference>
<keyword evidence="2" id="KW-1185">Reference proteome</keyword>
<dbReference type="RefSeq" id="WP_188954586.1">
    <property type="nucleotide sequence ID" value="NZ_BMIB01000003.1"/>
</dbReference>
<name>A0A917J346_9BACT</name>
<reference evidence="1" key="1">
    <citation type="journal article" date="2014" name="Int. J. Syst. Evol. Microbiol.">
        <title>Complete genome sequence of Corynebacterium casei LMG S-19264T (=DSM 44701T), isolated from a smear-ripened cheese.</title>
        <authorList>
            <consortium name="US DOE Joint Genome Institute (JGI-PGF)"/>
            <person name="Walter F."/>
            <person name="Albersmeier A."/>
            <person name="Kalinowski J."/>
            <person name="Ruckert C."/>
        </authorList>
    </citation>
    <scope>NUCLEOTIDE SEQUENCE</scope>
    <source>
        <strain evidence="1">CGMCC 1.15290</strain>
    </source>
</reference>
<dbReference type="EMBL" id="BMIB01000003">
    <property type="protein sequence ID" value="GGH73436.1"/>
    <property type="molecule type" value="Genomic_DNA"/>
</dbReference>
<dbReference type="Proteomes" id="UP000627292">
    <property type="component" value="Unassembled WGS sequence"/>
</dbReference>
<proteinExistence type="predicted"/>
<dbReference type="AlphaFoldDB" id="A0A917J346"/>
<gene>
    <name evidence="1" type="ORF">GCM10011379_34950</name>
</gene>
<comment type="caution">
    <text evidence="1">The sequence shown here is derived from an EMBL/GenBank/DDBJ whole genome shotgun (WGS) entry which is preliminary data.</text>
</comment>
<protein>
    <submittedName>
        <fullName evidence="1">Uncharacterized protein</fullName>
    </submittedName>
</protein>
<accession>A0A917J346</accession>